<name>A0AAV9BVN7_ACOGR</name>
<evidence type="ECO:0000256" key="8">
    <source>
        <dbReference type="ARBA" id="ARBA00022723"/>
    </source>
</evidence>
<dbReference type="FunFam" id="1.10.520.10:FF:000001">
    <property type="entry name" value="Peroxidase"/>
    <property type="match status" value="1"/>
</dbReference>
<dbReference type="SUPFAM" id="SSF48113">
    <property type="entry name" value="Heme-dependent peroxidases"/>
    <property type="match status" value="3"/>
</dbReference>
<comment type="function">
    <text evidence="2">Removal of H(2)O(2), oxidation of toxic reductants, biosynthesis and degradation of lignin, suberization, auxin catabolism, response to environmental stresses such as wounding, pathogen attack and oxidative stress. These functions might be dependent on each isozyme/isoform in each plant tissue.</text>
</comment>
<evidence type="ECO:0000256" key="15">
    <source>
        <dbReference type="ARBA" id="ARBA00023324"/>
    </source>
</evidence>
<reference evidence="24" key="2">
    <citation type="submission" date="2023-06" db="EMBL/GenBank/DDBJ databases">
        <authorList>
            <person name="Ma L."/>
            <person name="Liu K.-W."/>
            <person name="Li Z."/>
            <person name="Hsiao Y.-Y."/>
            <person name="Qi Y."/>
            <person name="Fu T."/>
            <person name="Tang G."/>
            <person name="Zhang D."/>
            <person name="Sun W.-H."/>
            <person name="Liu D.-K."/>
            <person name="Li Y."/>
            <person name="Chen G.-Z."/>
            <person name="Liu X.-D."/>
            <person name="Liao X.-Y."/>
            <person name="Jiang Y.-T."/>
            <person name="Yu X."/>
            <person name="Hao Y."/>
            <person name="Huang J."/>
            <person name="Zhao X.-W."/>
            <person name="Ke S."/>
            <person name="Chen Y.-Y."/>
            <person name="Wu W.-L."/>
            <person name="Hsu J.-L."/>
            <person name="Lin Y.-F."/>
            <person name="Huang M.-D."/>
            <person name="Li C.-Y."/>
            <person name="Huang L."/>
            <person name="Wang Z.-W."/>
            <person name="Zhao X."/>
            <person name="Zhong W.-Y."/>
            <person name="Peng D.-H."/>
            <person name="Ahmad S."/>
            <person name="Lan S."/>
            <person name="Zhang J.-S."/>
            <person name="Tsai W.-C."/>
            <person name="Van De Peer Y."/>
            <person name="Liu Z.-J."/>
        </authorList>
    </citation>
    <scope>NUCLEOTIDE SEQUENCE</scope>
    <source>
        <strain evidence="24">SCP</strain>
        <tissue evidence="24">Leaves</tissue>
    </source>
</reference>
<keyword evidence="6 24" id="KW-0575">Peroxidase</keyword>
<comment type="caution">
    <text evidence="24">The sequence shown here is derived from an EMBL/GenBank/DDBJ whole genome shotgun (WGS) entry which is preliminary data.</text>
</comment>
<keyword evidence="13 21" id="KW-1015">Disulfide bond</keyword>
<dbReference type="Gene3D" id="1.10.520.10">
    <property type="match status" value="2"/>
</dbReference>
<evidence type="ECO:0000313" key="24">
    <source>
        <dbReference type="EMBL" id="KAK1280371.1"/>
    </source>
</evidence>
<feature type="binding site" evidence="19">
    <location>
        <position position="69"/>
    </location>
    <ligand>
        <name>Ca(2+)</name>
        <dbReference type="ChEBI" id="CHEBI:29108"/>
        <label>1</label>
    </ligand>
</feature>
<feature type="domain" description="Plant heme peroxidase family profile" evidence="23">
    <location>
        <begin position="326"/>
        <end position="555"/>
    </location>
</feature>
<dbReference type="GO" id="GO:0006979">
    <property type="term" value="P:response to oxidative stress"/>
    <property type="evidence" value="ECO:0007669"/>
    <property type="project" value="InterPro"/>
</dbReference>
<keyword evidence="25" id="KW-1185">Reference proteome</keyword>
<feature type="disulfide bond" evidence="21">
    <location>
        <begin position="200"/>
        <end position="235"/>
    </location>
</feature>
<keyword evidence="5" id="KW-0964">Secreted</keyword>
<evidence type="ECO:0000256" key="4">
    <source>
        <dbReference type="ARBA" id="ARBA00012313"/>
    </source>
</evidence>
<feature type="disulfide bond" evidence="21">
    <location>
        <begin position="70"/>
        <end position="75"/>
    </location>
</feature>
<dbReference type="InterPro" id="IPR033905">
    <property type="entry name" value="Secretory_peroxidase"/>
</dbReference>
<feature type="site" description="Transition state stabilizer" evidence="20">
    <location>
        <position position="64"/>
    </location>
</feature>
<keyword evidence="10 19" id="KW-0106">Calcium</keyword>
<dbReference type="GO" id="GO:0020037">
    <property type="term" value="F:heme binding"/>
    <property type="evidence" value="ECO:0007669"/>
    <property type="project" value="InterPro"/>
</dbReference>
<dbReference type="PROSITE" id="PS50873">
    <property type="entry name" value="PEROXIDASE_4"/>
    <property type="match status" value="3"/>
</dbReference>
<accession>A0AAV9BVN7</accession>
<evidence type="ECO:0000256" key="19">
    <source>
        <dbReference type="PIRSR" id="PIRSR600823-3"/>
    </source>
</evidence>
<dbReference type="Pfam" id="PF00141">
    <property type="entry name" value="peroxidase"/>
    <property type="match status" value="3"/>
</dbReference>
<evidence type="ECO:0000259" key="23">
    <source>
        <dbReference type="PROSITE" id="PS50873"/>
    </source>
</evidence>
<feature type="disulfide bond" evidence="21">
    <location>
        <begin position="122"/>
        <end position="325"/>
    </location>
</feature>
<dbReference type="EMBL" id="JAUJYN010000001">
    <property type="protein sequence ID" value="KAK1280371.1"/>
    <property type="molecule type" value="Genomic_DNA"/>
</dbReference>
<feature type="binding site" description="axial binding residue" evidence="19">
    <location>
        <position position="193"/>
    </location>
    <ligand>
        <name>heme b</name>
        <dbReference type="ChEBI" id="CHEBI:60344"/>
    </ligand>
    <ligandPart>
        <name>Fe</name>
        <dbReference type="ChEBI" id="CHEBI:18248"/>
    </ligandPart>
</feature>
<dbReference type="PANTHER" id="PTHR31235">
    <property type="entry name" value="PEROXIDASE 25-RELATED"/>
    <property type="match status" value="1"/>
</dbReference>
<dbReference type="GO" id="GO:0046872">
    <property type="term" value="F:metal ion binding"/>
    <property type="evidence" value="ECO:0007669"/>
    <property type="project" value="UniProtKB-KW"/>
</dbReference>
<evidence type="ECO:0000256" key="17">
    <source>
        <dbReference type="PIRSR" id="PIRSR600823-1"/>
    </source>
</evidence>
<comment type="similarity">
    <text evidence="3">Belongs to the peroxidase family. Ascorbate peroxidase subfamily.</text>
</comment>
<protein>
    <recommendedName>
        <fullName evidence="16">Peroxidase 1</fullName>
        <ecNumber evidence="4">1.11.1.7</ecNumber>
    </recommendedName>
</protein>
<reference evidence="24" key="1">
    <citation type="journal article" date="2023" name="Nat. Commun.">
        <title>Diploid and tetraploid genomes of Acorus and the evolution of monocots.</title>
        <authorList>
            <person name="Ma L."/>
            <person name="Liu K.W."/>
            <person name="Li Z."/>
            <person name="Hsiao Y.Y."/>
            <person name="Qi Y."/>
            <person name="Fu T."/>
            <person name="Tang G.D."/>
            <person name="Zhang D."/>
            <person name="Sun W.H."/>
            <person name="Liu D.K."/>
            <person name="Li Y."/>
            <person name="Chen G.Z."/>
            <person name="Liu X.D."/>
            <person name="Liao X.Y."/>
            <person name="Jiang Y.T."/>
            <person name="Yu X."/>
            <person name="Hao Y."/>
            <person name="Huang J."/>
            <person name="Zhao X.W."/>
            <person name="Ke S."/>
            <person name="Chen Y.Y."/>
            <person name="Wu W.L."/>
            <person name="Hsu J.L."/>
            <person name="Lin Y.F."/>
            <person name="Huang M.D."/>
            <person name="Li C.Y."/>
            <person name="Huang L."/>
            <person name="Wang Z.W."/>
            <person name="Zhao X."/>
            <person name="Zhong W.Y."/>
            <person name="Peng D.H."/>
            <person name="Ahmad S."/>
            <person name="Lan S."/>
            <person name="Zhang J.S."/>
            <person name="Tsai W.C."/>
            <person name="Van de Peer Y."/>
            <person name="Liu Z.J."/>
        </authorList>
    </citation>
    <scope>NUCLEOTIDE SEQUENCE</scope>
    <source>
        <strain evidence="24">SCP</strain>
    </source>
</reference>
<keyword evidence="11" id="KW-0560">Oxidoreductase</keyword>
<keyword evidence="12 19" id="KW-0408">Iron</keyword>
<feature type="binding site" evidence="19">
    <location>
        <position position="72"/>
    </location>
    <ligand>
        <name>Ca(2+)</name>
        <dbReference type="ChEBI" id="CHEBI:29108"/>
        <label>1</label>
    </ligand>
</feature>
<feature type="signal peptide" evidence="22">
    <location>
        <begin position="1"/>
        <end position="25"/>
    </location>
</feature>
<dbReference type="EC" id="1.11.1.7" evidence="4"/>
<sequence>MAPNTLPKLSTALALILFILSPADAQGLKVGFYAKRCPNLEAIVYKTTARFISVAPTLAAPLLRMHFHDCFVRGCEGSILLNSTKSVQAEKDAFPNLSLRGYHVIDAVKAAVEKACPGVVSCADVLALVARDAVTQIKGPYWHVETGRRDGRVSIAAEAINLPPPFANITVLKAMFGANGLNAKDLVVLSGGHTIGNSHCSSFSNRIYNYSGRGDSTDTDPKLDRAYVPTLRVKCKSPNDLTTIVEMDPGSFRTFDSGYYKLVSKRRGLFESDAALLSDPETKAYVERRINGPIEEFFKDFGDSMVKMGRSGVLTGNNGEIRKQCMSLDGFYVIDAAKAALEEACPGVVSCADIVALAAREAVHLNKGPFYEVHTGRRDGRVSSAVEALANLPSPYADIVELKSIFANKGLSVKDLAVLSGAHTIGSSHCDSFLKRIYNFTGKGDIDPSLDPNYVAKLRQKCKPGDTTTTVDMDPGSFTSFDTSYYKLVSKRRGLFHSDAALLDDKMTRAYVGRQMLSPRPSFFRDFAVSMVKMGEIGVLTGNAGEIRRICSLNKGPFYEVPTGRRDGRVSSAAEALANLPSSYADIVELKSIFANKGLSVKDLTVLSGAHTIGSSHCDSFVKRIYNFTGKGDIDPSFDPNYVAKLRQKCKPGDTTTTVEMDPGSFTTFDTSYYKLVSKRRGLFHSDAALLDDKMTRAYVGRQMLSPRPSFFRDFAVSMVKMGEIGVLTGNAGEIRRICSLVN</sequence>
<comment type="catalytic activity">
    <reaction evidence="1">
        <text>2 a phenolic donor + H2O2 = 2 a phenolic radical donor + 2 H2O</text>
        <dbReference type="Rhea" id="RHEA:56136"/>
        <dbReference type="ChEBI" id="CHEBI:15377"/>
        <dbReference type="ChEBI" id="CHEBI:16240"/>
        <dbReference type="ChEBI" id="CHEBI:139520"/>
        <dbReference type="ChEBI" id="CHEBI:139521"/>
        <dbReference type="EC" id="1.11.1.7"/>
    </reaction>
</comment>
<evidence type="ECO:0000256" key="6">
    <source>
        <dbReference type="ARBA" id="ARBA00022559"/>
    </source>
</evidence>
<evidence type="ECO:0000256" key="7">
    <source>
        <dbReference type="ARBA" id="ARBA00022617"/>
    </source>
</evidence>
<evidence type="ECO:0000256" key="5">
    <source>
        <dbReference type="ARBA" id="ARBA00022525"/>
    </source>
</evidence>
<feature type="domain" description="Plant heme peroxidase family profile" evidence="23">
    <location>
        <begin position="27"/>
        <end position="329"/>
    </location>
</feature>
<evidence type="ECO:0000256" key="1">
    <source>
        <dbReference type="ARBA" id="ARBA00000189"/>
    </source>
</evidence>
<evidence type="ECO:0000256" key="14">
    <source>
        <dbReference type="ARBA" id="ARBA00023180"/>
    </source>
</evidence>
<comment type="cofactor">
    <cofactor evidence="19">
        <name>Ca(2+)</name>
        <dbReference type="ChEBI" id="CHEBI:29108"/>
    </cofactor>
    <text evidence="19">Binds 2 calcium ions per subunit.</text>
</comment>
<gene>
    <name evidence="24" type="ORF">QJS04_geneDACA019863</name>
</gene>
<evidence type="ECO:0000256" key="3">
    <source>
        <dbReference type="ARBA" id="ARBA00006873"/>
    </source>
</evidence>
<keyword evidence="14" id="KW-0325">Glycoprotein</keyword>
<feature type="chain" id="PRO_5043541282" description="Peroxidase 1" evidence="22">
    <location>
        <begin position="26"/>
        <end position="743"/>
    </location>
</feature>
<keyword evidence="8 19" id="KW-0479">Metal-binding</keyword>
<feature type="binding site" evidence="19">
    <location>
        <position position="74"/>
    </location>
    <ligand>
        <name>Ca(2+)</name>
        <dbReference type="ChEBI" id="CHEBI:29108"/>
        <label>1</label>
    </ligand>
</feature>
<dbReference type="InterPro" id="IPR002016">
    <property type="entry name" value="Haem_peroxidase"/>
</dbReference>
<feature type="binding site" evidence="19">
    <location>
        <position position="194"/>
    </location>
    <ligand>
        <name>Ca(2+)</name>
        <dbReference type="ChEBI" id="CHEBI:29108"/>
        <label>2</label>
    </ligand>
</feature>
<dbReference type="InterPro" id="IPR000823">
    <property type="entry name" value="Peroxidase_pln"/>
</dbReference>
<evidence type="ECO:0000256" key="20">
    <source>
        <dbReference type="PIRSR" id="PIRSR600823-4"/>
    </source>
</evidence>
<proteinExistence type="inferred from homology"/>
<keyword evidence="7" id="KW-0349">Heme</keyword>
<dbReference type="PRINTS" id="PR00461">
    <property type="entry name" value="PLPEROXIDASE"/>
</dbReference>
<feature type="binding site" evidence="19">
    <location>
        <position position="78"/>
    </location>
    <ligand>
        <name>Ca(2+)</name>
        <dbReference type="ChEBI" id="CHEBI:29108"/>
        <label>1</label>
    </ligand>
</feature>
<evidence type="ECO:0000256" key="21">
    <source>
        <dbReference type="PIRSR" id="PIRSR600823-5"/>
    </source>
</evidence>
<feature type="active site" description="Proton acceptor" evidence="17">
    <location>
        <position position="68"/>
    </location>
</feature>
<keyword evidence="9 22" id="KW-0732">Signal</keyword>
<feature type="binding site" evidence="19">
    <location>
        <position position="256"/>
    </location>
    <ligand>
        <name>Ca(2+)</name>
        <dbReference type="ChEBI" id="CHEBI:29108"/>
        <label>2</label>
    </ligand>
</feature>
<evidence type="ECO:0000313" key="25">
    <source>
        <dbReference type="Proteomes" id="UP001179952"/>
    </source>
</evidence>
<evidence type="ECO:0000256" key="13">
    <source>
        <dbReference type="ARBA" id="ARBA00023157"/>
    </source>
</evidence>
<dbReference type="PROSITE" id="PS00436">
    <property type="entry name" value="PEROXIDASE_2"/>
    <property type="match status" value="1"/>
</dbReference>
<dbReference type="PRINTS" id="PR00458">
    <property type="entry name" value="PEROXIDASE"/>
</dbReference>
<organism evidence="24 25">
    <name type="scientific">Acorus gramineus</name>
    <name type="common">Dwarf sweet flag</name>
    <dbReference type="NCBI Taxonomy" id="55184"/>
    <lineage>
        <taxon>Eukaryota</taxon>
        <taxon>Viridiplantae</taxon>
        <taxon>Streptophyta</taxon>
        <taxon>Embryophyta</taxon>
        <taxon>Tracheophyta</taxon>
        <taxon>Spermatophyta</taxon>
        <taxon>Magnoliopsida</taxon>
        <taxon>Liliopsida</taxon>
        <taxon>Acoraceae</taxon>
        <taxon>Acorus</taxon>
    </lineage>
</organism>
<dbReference type="PROSITE" id="PS00435">
    <property type="entry name" value="PEROXIDASE_1"/>
    <property type="match status" value="3"/>
</dbReference>
<evidence type="ECO:0000256" key="9">
    <source>
        <dbReference type="ARBA" id="ARBA00022729"/>
    </source>
</evidence>
<evidence type="ECO:0000256" key="16">
    <source>
        <dbReference type="ARBA" id="ARBA00072322"/>
    </source>
</evidence>
<feature type="binding site" evidence="19">
    <location>
        <position position="90"/>
    </location>
    <ligand>
        <name>Ca(2+)</name>
        <dbReference type="ChEBI" id="CHEBI:29108"/>
        <label>1</label>
    </ligand>
</feature>
<evidence type="ECO:0000256" key="12">
    <source>
        <dbReference type="ARBA" id="ARBA00023004"/>
    </source>
</evidence>
<dbReference type="Gene3D" id="1.10.420.10">
    <property type="entry name" value="Peroxidase, domain 2"/>
    <property type="match status" value="3"/>
</dbReference>
<dbReference type="InterPro" id="IPR019794">
    <property type="entry name" value="Peroxidases_AS"/>
</dbReference>
<feature type="domain" description="Plant heme peroxidase family profile" evidence="23">
    <location>
        <begin position="553"/>
        <end position="743"/>
    </location>
</feature>
<evidence type="ECO:0000256" key="11">
    <source>
        <dbReference type="ARBA" id="ARBA00023002"/>
    </source>
</evidence>
<dbReference type="InterPro" id="IPR010255">
    <property type="entry name" value="Haem_peroxidase_sf"/>
</dbReference>
<evidence type="ECO:0000256" key="18">
    <source>
        <dbReference type="PIRSR" id="PIRSR600823-2"/>
    </source>
</evidence>
<keyword evidence="15" id="KW-0376">Hydrogen peroxide</keyword>
<dbReference type="GO" id="GO:0042744">
    <property type="term" value="P:hydrogen peroxide catabolic process"/>
    <property type="evidence" value="ECO:0007669"/>
    <property type="project" value="UniProtKB-KW"/>
</dbReference>
<evidence type="ECO:0000256" key="10">
    <source>
        <dbReference type="ARBA" id="ARBA00022837"/>
    </source>
</evidence>
<dbReference type="CDD" id="cd00693">
    <property type="entry name" value="secretory_peroxidase"/>
    <property type="match status" value="2"/>
</dbReference>
<dbReference type="GO" id="GO:0140825">
    <property type="term" value="F:lactoperoxidase activity"/>
    <property type="evidence" value="ECO:0007669"/>
    <property type="project" value="UniProtKB-EC"/>
</dbReference>
<dbReference type="InterPro" id="IPR019793">
    <property type="entry name" value="Peroxidases_heam-ligand_BS"/>
</dbReference>
<evidence type="ECO:0000256" key="2">
    <source>
        <dbReference type="ARBA" id="ARBA00002322"/>
    </source>
</evidence>
<feature type="binding site" evidence="18">
    <location>
        <position position="163"/>
    </location>
    <ligand>
        <name>substrate</name>
    </ligand>
</feature>
<dbReference type="Proteomes" id="UP001179952">
    <property type="component" value="Unassembled WGS sequence"/>
</dbReference>
<evidence type="ECO:0000256" key="22">
    <source>
        <dbReference type="SAM" id="SignalP"/>
    </source>
</evidence>
<dbReference type="FunFam" id="1.10.420.10:FF:000008">
    <property type="entry name" value="Peroxidase"/>
    <property type="match status" value="3"/>
</dbReference>
<dbReference type="AlphaFoldDB" id="A0AAV9BVN7"/>
<comment type="cofactor">
    <cofactor evidence="19">
        <name>heme b</name>
        <dbReference type="ChEBI" id="CHEBI:60344"/>
    </cofactor>
    <text evidence="19">Binds 1 heme b (iron(II)-protoporphyrin IX) group per subunit.</text>
</comment>
<feature type="disulfide bond" evidence="21">
    <location>
        <begin position="37"/>
        <end position="116"/>
    </location>
</feature>
<feature type="binding site" evidence="19">
    <location>
        <position position="248"/>
    </location>
    <ligand>
        <name>Ca(2+)</name>
        <dbReference type="ChEBI" id="CHEBI:29108"/>
        <label>2</label>
    </ligand>
</feature>